<dbReference type="STRING" id="946483.Cenrod_0260"/>
<protein>
    <recommendedName>
        <fullName evidence="4">Peptidase C-terminal archaeal/bacterial domain-containing protein</fullName>
    </recommendedName>
</protein>
<evidence type="ECO:0000313" key="3">
    <source>
        <dbReference type="Proteomes" id="UP000017184"/>
    </source>
</evidence>
<dbReference type="eggNOG" id="ENOG5032UQ2">
    <property type="taxonomic scope" value="Bacteria"/>
</dbReference>
<dbReference type="EMBL" id="CP004885">
    <property type="protein sequence ID" value="AGX86387.1"/>
    <property type="molecule type" value="Genomic_DNA"/>
</dbReference>
<sequence>MSFQTRLVPFAFAAVSLFCIPVFADGNPKSSNVGEATAPTASSTAVDHWETAMALVRYGDSKQDALAMIAAARIMKEVGDSPSKAAVVKGSGQTTSADKKTDTLTVEAILARAKQYAGDRKDLVALAEDAARVGGRGAVHGPGRKSTLVYRGTQDVYQVAFRGGEPAIVFAAGDGDSDLDLYVYDENENLICSDTDLTDRMLCRWSPRWTGQFTIKVKNLGMANYYTIVHN</sequence>
<feature type="chain" id="PRO_5004662781" description="Peptidase C-terminal archaeal/bacterial domain-containing protein" evidence="1">
    <location>
        <begin position="25"/>
        <end position="231"/>
    </location>
</feature>
<organism evidence="2 3">
    <name type="scientific">Candidatus Symbiobacter mobilis CR</name>
    <dbReference type="NCBI Taxonomy" id="946483"/>
    <lineage>
        <taxon>Bacteria</taxon>
        <taxon>Pseudomonadati</taxon>
        <taxon>Pseudomonadota</taxon>
        <taxon>Betaproteobacteria</taxon>
        <taxon>Burkholderiales</taxon>
        <taxon>Comamonadaceae</taxon>
    </lineage>
</organism>
<dbReference type="Proteomes" id="UP000017184">
    <property type="component" value="Chromosome"/>
</dbReference>
<feature type="signal peptide" evidence="1">
    <location>
        <begin position="1"/>
        <end position="24"/>
    </location>
</feature>
<evidence type="ECO:0000313" key="2">
    <source>
        <dbReference type="EMBL" id="AGX86387.1"/>
    </source>
</evidence>
<accession>U5N4Y8</accession>
<dbReference type="AlphaFoldDB" id="U5N4Y8"/>
<evidence type="ECO:0008006" key="4">
    <source>
        <dbReference type="Google" id="ProtNLM"/>
    </source>
</evidence>
<dbReference type="Gene3D" id="2.60.120.380">
    <property type="match status" value="1"/>
</dbReference>
<keyword evidence="1" id="KW-0732">Signal</keyword>
<dbReference type="HOGENOM" id="CLU_1198015_0_0_4"/>
<dbReference type="KEGG" id="cbx:Cenrod_0260"/>
<proteinExistence type="predicted"/>
<keyword evidence="3" id="KW-1185">Reference proteome</keyword>
<gene>
    <name evidence="2" type="ORF">Cenrod_0260</name>
</gene>
<reference evidence="2 3" key="1">
    <citation type="journal article" date="2013" name="Genome Biol.">
        <title>Genomic analysis reveals key aspects of prokaryotic symbiosis in the phototrophic consortium "Chlorochromatium aggregatum".</title>
        <authorList>
            <person name="Liu Z."/>
            <person name="Muller J."/>
            <person name="Li T."/>
            <person name="Alvey R.M."/>
            <person name="Vogl K."/>
            <person name="Frigaard N.U."/>
            <person name="Rockwell N.C."/>
            <person name="Boyd E.S."/>
            <person name="Tomsho L.P."/>
            <person name="Schuster S.C."/>
            <person name="Henke P."/>
            <person name="Rohde M."/>
            <person name="Overmann J."/>
            <person name="Bryant D.A."/>
        </authorList>
    </citation>
    <scope>NUCLEOTIDE SEQUENCE [LARGE SCALE GENOMIC DNA]</scope>
    <source>
        <strain evidence="2">CR</strain>
    </source>
</reference>
<name>U5N4Y8_9BURK</name>
<evidence type="ECO:0000256" key="1">
    <source>
        <dbReference type="SAM" id="SignalP"/>
    </source>
</evidence>